<keyword evidence="2" id="KW-1185">Reference proteome</keyword>
<feature type="transmembrane region" description="Helical" evidence="1">
    <location>
        <begin position="243"/>
        <end position="266"/>
    </location>
</feature>
<dbReference type="PANTHER" id="PTHR23021:SF11">
    <property type="entry name" value="SERPENTINE RECEPTOR, CLASS T"/>
    <property type="match status" value="1"/>
</dbReference>
<dbReference type="SUPFAM" id="SSF81321">
    <property type="entry name" value="Family A G protein-coupled receptor-like"/>
    <property type="match status" value="1"/>
</dbReference>
<keyword evidence="1" id="KW-0472">Membrane</keyword>
<dbReference type="Pfam" id="PF10321">
    <property type="entry name" value="7TM_GPCR_Srt"/>
    <property type="match status" value="1"/>
</dbReference>
<dbReference type="Proteomes" id="UP000887563">
    <property type="component" value="Unplaced"/>
</dbReference>
<feature type="transmembrane region" description="Helical" evidence="1">
    <location>
        <begin position="149"/>
        <end position="182"/>
    </location>
</feature>
<accession>A0A914NCS4</accession>
<reference evidence="3" key="1">
    <citation type="submission" date="2022-11" db="UniProtKB">
        <authorList>
            <consortium name="WormBaseParasite"/>
        </authorList>
    </citation>
    <scope>IDENTIFICATION</scope>
</reference>
<organism evidence="2 3">
    <name type="scientific">Meloidogyne incognita</name>
    <name type="common">Southern root-knot nematode worm</name>
    <name type="synonym">Oxyuris incognita</name>
    <dbReference type="NCBI Taxonomy" id="6306"/>
    <lineage>
        <taxon>Eukaryota</taxon>
        <taxon>Metazoa</taxon>
        <taxon>Ecdysozoa</taxon>
        <taxon>Nematoda</taxon>
        <taxon>Chromadorea</taxon>
        <taxon>Rhabditida</taxon>
        <taxon>Tylenchina</taxon>
        <taxon>Tylenchomorpha</taxon>
        <taxon>Tylenchoidea</taxon>
        <taxon>Meloidogynidae</taxon>
        <taxon>Meloidogyninae</taxon>
        <taxon>Meloidogyne</taxon>
        <taxon>Meloidogyne incognita group</taxon>
    </lineage>
</organism>
<feature type="transmembrane region" description="Helical" evidence="1">
    <location>
        <begin position="69"/>
        <end position="93"/>
    </location>
</feature>
<feature type="transmembrane region" description="Helical" evidence="1">
    <location>
        <begin position="105"/>
        <end position="128"/>
    </location>
</feature>
<sequence length="373" mass="42916">MDVYFFKPDEYERLYNCSSYSIDQIPLEKRKHEWLGIFFFSMSAIYEILYIPCMFSIWKRMRNSHCYKIMFCIGVIDMLTLLCNGLLTGYLGYYGYVFCSSPKLIYFFGAYGLGCWCAESTMETVLAINRCAELWSDELAHKWFNGKKMILWLGIPTIYGILMSLCTRPLIFSGIYFSWFFNPHVDYIDDNNGIYENIIHTIHNNIILVMLVVTYVAFYLILLARSKGRNQSSDTHSFSEKMIFVQVLLISLINATAASIYVYMQYFHVNEMLIIIAQLAWVNAHGIPPVIYLTMNKSIQRDCLLMYKQMIGKSVSTIHPMTAGSHAPPLFSRHATGHTSTINPQNIQKLGVENLAKTNDITANPDECNGKIN</sequence>
<name>A0A914NCS4_MELIC</name>
<dbReference type="PANTHER" id="PTHR23021">
    <property type="entry name" value="SERPENTINE RECEPTOR, CLASS T"/>
    <property type="match status" value="1"/>
</dbReference>
<proteinExistence type="predicted"/>
<feature type="transmembrane region" description="Helical" evidence="1">
    <location>
        <begin position="202"/>
        <end position="222"/>
    </location>
</feature>
<protein>
    <submittedName>
        <fullName evidence="3">Serpentine Receptor, class T</fullName>
    </submittedName>
</protein>
<feature type="transmembrane region" description="Helical" evidence="1">
    <location>
        <begin position="272"/>
        <end position="293"/>
    </location>
</feature>
<dbReference type="AlphaFoldDB" id="A0A914NCS4"/>
<feature type="transmembrane region" description="Helical" evidence="1">
    <location>
        <begin position="34"/>
        <end position="57"/>
    </location>
</feature>
<dbReference type="Gene3D" id="1.20.1070.10">
    <property type="entry name" value="Rhodopsin 7-helix transmembrane proteins"/>
    <property type="match status" value="1"/>
</dbReference>
<evidence type="ECO:0000313" key="2">
    <source>
        <dbReference type="Proteomes" id="UP000887563"/>
    </source>
</evidence>
<keyword evidence="1" id="KW-0812">Transmembrane</keyword>
<evidence type="ECO:0000313" key="3">
    <source>
        <dbReference type="WBParaSite" id="Minc3s04124g35538"/>
    </source>
</evidence>
<keyword evidence="1" id="KW-1133">Transmembrane helix</keyword>
<evidence type="ECO:0000256" key="1">
    <source>
        <dbReference type="SAM" id="Phobius"/>
    </source>
</evidence>
<dbReference type="InterPro" id="IPR019425">
    <property type="entry name" value="7TM_GPCR_serpentine_rcpt_Srt"/>
</dbReference>
<dbReference type="WBParaSite" id="Minc3s04124g35538">
    <property type="protein sequence ID" value="Minc3s04124g35538"/>
    <property type="gene ID" value="Minc3s04124g35538"/>
</dbReference>